<dbReference type="Proteomes" id="UP000076842">
    <property type="component" value="Unassembled WGS sequence"/>
</dbReference>
<evidence type="ECO:0000256" key="1">
    <source>
        <dbReference type="ARBA" id="ARBA00004141"/>
    </source>
</evidence>
<feature type="transmembrane region" description="Helical" evidence="6">
    <location>
        <begin position="70"/>
        <end position="89"/>
    </location>
</feature>
<reference evidence="7 8" key="1">
    <citation type="journal article" date="2016" name="Mol. Biol. Evol.">
        <title>Comparative Genomics of Early-Diverging Mushroom-Forming Fungi Provides Insights into the Origins of Lignocellulose Decay Capabilities.</title>
        <authorList>
            <person name="Nagy L.G."/>
            <person name="Riley R."/>
            <person name="Tritt A."/>
            <person name="Adam C."/>
            <person name="Daum C."/>
            <person name="Floudas D."/>
            <person name="Sun H."/>
            <person name="Yadav J.S."/>
            <person name="Pangilinan J."/>
            <person name="Larsson K.H."/>
            <person name="Matsuura K."/>
            <person name="Barry K."/>
            <person name="Labutti K."/>
            <person name="Kuo R."/>
            <person name="Ohm R.A."/>
            <person name="Bhattacharya S.S."/>
            <person name="Shirouzu T."/>
            <person name="Yoshinaga Y."/>
            <person name="Martin F.M."/>
            <person name="Grigoriev I.V."/>
            <person name="Hibbett D.S."/>
        </authorList>
    </citation>
    <scope>NUCLEOTIDE SEQUENCE [LARGE SCALE GENOMIC DNA]</scope>
    <source>
        <strain evidence="7 8">HHB12733</strain>
    </source>
</reference>
<evidence type="ECO:0000313" key="8">
    <source>
        <dbReference type="Proteomes" id="UP000076842"/>
    </source>
</evidence>
<dbReference type="InterPro" id="IPR005226">
    <property type="entry name" value="UPF0014_fam"/>
</dbReference>
<dbReference type="PANTHER" id="PTHR30028">
    <property type="entry name" value="UPF0014 INNER MEMBRANE PROTEIN YBBM-RELATED"/>
    <property type="match status" value="1"/>
</dbReference>
<organism evidence="7 8">
    <name type="scientific">Calocera cornea HHB12733</name>
    <dbReference type="NCBI Taxonomy" id="1353952"/>
    <lineage>
        <taxon>Eukaryota</taxon>
        <taxon>Fungi</taxon>
        <taxon>Dikarya</taxon>
        <taxon>Basidiomycota</taxon>
        <taxon>Agaricomycotina</taxon>
        <taxon>Dacrymycetes</taxon>
        <taxon>Dacrymycetales</taxon>
        <taxon>Dacrymycetaceae</taxon>
        <taxon>Calocera</taxon>
    </lineage>
</organism>
<comment type="subcellular location">
    <subcellularLocation>
        <location evidence="1">Membrane</location>
        <topology evidence="1">Multi-pass membrane protein</topology>
    </subcellularLocation>
</comment>
<evidence type="ECO:0000256" key="5">
    <source>
        <dbReference type="ARBA" id="ARBA00023136"/>
    </source>
</evidence>
<keyword evidence="4 6" id="KW-1133">Transmembrane helix</keyword>
<dbReference type="PANTHER" id="PTHR30028:SF0">
    <property type="entry name" value="PROTEIN ALUMINUM SENSITIVE 3"/>
    <property type="match status" value="1"/>
</dbReference>
<keyword evidence="3 6" id="KW-0812">Transmembrane</keyword>
<dbReference type="AlphaFoldDB" id="A0A165DTD0"/>
<dbReference type="EMBL" id="KV424035">
    <property type="protein sequence ID" value="KZT53507.1"/>
    <property type="molecule type" value="Genomic_DNA"/>
</dbReference>
<keyword evidence="8" id="KW-1185">Reference proteome</keyword>
<feature type="transmembrane region" description="Helical" evidence="6">
    <location>
        <begin position="101"/>
        <end position="123"/>
    </location>
</feature>
<sequence>MDEAPEGNHPYLGYGNVGIAAAFIVLDVSVSFALKLGVGTSLLISAIRCVVQLSLMALVLDKIFATKHPAAVFGLAALLILLGTLETTLDKCKTRFRYMFPSVLLSFVSSVMPISIIGSIFAIKNVPFWTPEQYVPILGMLCGTTISALVVVITATLKELHENRDKTETMLAMGASRYEACLPIAKDSLTLALTPVINQMSVLGIISIPGLMSGAILGGSSVEQAAKLQMIMMFLIASSTALATIVITFLALSIVVDGDHRLRSDRIDTRDVAVHRAFFAVMHGIAYEFGRIKEKMFGSKEDGGEHERLLG</sequence>
<dbReference type="OrthoDB" id="432685at2759"/>
<proteinExistence type="inferred from homology"/>
<evidence type="ECO:0000313" key="7">
    <source>
        <dbReference type="EMBL" id="KZT53507.1"/>
    </source>
</evidence>
<dbReference type="Pfam" id="PF03649">
    <property type="entry name" value="UPF0014"/>
    <property type="match status" value="1"/>
</dbReference>
<evidence type="ECO:0000256" key="3">
    <source>
        <dbReference type="ARBA" id="ARBA00022692"/>
    </source>
</evidence>
<name>A0A165DTD0_9BASI</name>
<accession>A0A165DTD0</accession>
<evidence type="ECO:0000256" key="4">
    <source>
        <dbReference type="ARBA" id="ARBA00022989"/>
    </source>
</evidence>
<evidence type="ECO:0000256" key="2">
    <source>
        <dbReference type="ARBA" id="ARBA00005268"/>
    </source>
</evidence>
<feature type="transmembrane region" description="Helical" evidence="6">
    <location>
        <begin position="196"/>
        <end position="218"/>
    </location>
</feature>
<protein>
    <submittedName>
        <fullName evidence="7">Uncharacterized protein</fullName>
    </submittedName>
</protein>
<feature type="transmembrane region" description="Helical" evidence="6">
    <location>
        <begin position="135"/>
        <end position="157"/>
    </location>
</feature>
<dbReference type="InParanoid" id="A0A165DTD0"/>
<evidence type="ECO:0000256" key="6">
    <source>
        <dbReference type="SAM" id="Phobius"/>
    </source>
</evidence>
<keyword evidence="5 6" id="KW-0472">Membrane</keyword>
<comment type="similarity">
    <text evidence="2">Belongs to the UPF0014 family.</text>
</comment>
<feature type="transmembrane region" description="Helical" evidence="6">
    <location>
        <begin position="12"/>
        <end position="34"/>
    </location>
</feature>
<gene>
    <name evidence="7" type="ORF">CALCODRAFT_439982</name>
</gene>
<feature type="transmembrane region" description="Helical" evidence="6">
    <location>
        <begin position="230"/>
        <end position="256"/>
    </location>
</feature>
<dbReference type="GO" id="GO:0005886">
    <property type="term" value="C:plasma membrane"/>
    <property type="evidence" value="ECO:0007669"/>
    <property type="project" value="TreeGrafter"/>
</dbReference>